<evidence type="ECO:0000259" key="2">
    <source>
        <dbReference type="Pfam" id="PF01757"/>
    </source>
</evidence>
<protein>
    <submittedName>
        <fullName evidence="3">Acyltransferase</fullName>
    </submittedName>
</protein>
<feature type="transmembrane region" description="Helical" evidence="1">
    <location>
        <begin position="130"/>
        <end position="151"/>
    </location>
</feature>
<sequence>MAEPDLMTPVSDRPQYATGTIPSLDGIRAIAVALVFFAHSGFDAIIPGGLGVTIFFVLSGYLITTLMRIEHARRGRISYRGFYLRRLLRLMPPLFIVVVVTGLLAAFSVIDGGFTTGGLFSALFYFGNYHVIANDYHGMPVGLGVIWSLAIEEHYYLFYPPLAALLLRVGRVGLSVTALSILCVVVLAWRYWLVFHGGTEAHITMATDTRADAILIGCIMALLFNPRLDPVPAPKALNDLGIAAVCVAVLAGTLLYRDEVFRLTARYTLQCLAIAPLIYLAVARADRLPFRWLNARPLVYIGTISYTIYLSHHVILLGLAKHWPQLGWIGLTLLGAIMTLAVAEPMRRWVEEPCARLRKRLHRKTLAREPAPGILPVGAP</sequence>
<evidence type="ECO:0000313" key="4">
    <source>
        <dbReference type="Proteomes" id="UP000243180"/>
    </source>
</evidence>
<feature type="transmembrane region" description="Helical" evidence="1">
    <location>
        <begin position="87"/>
        <end position="110"/>
    </location>
</feature>
<proteinExistence type="predicted"/>
<feature type="transmembrane region" description="Helical" evidence="1">
    <location>
        <begin position="326"/>
        <end position="343"/>
    </location>
</feature>
<dbReference type="Proteomes" id="UP000243180">
    <property type="component" value="Chromosome"/>
</dbReference>
<dbReference type="Pfam" id="PF01757">
    <property type="entry name" value="Acyl_transf_3"/>
    <property type="match status" value="1"/>
</dbReference>
<dbReference type="AlphaFoldDB" id="A0A1B4XH43"/>
<organism evidence="3 4">
    <name type="scientific">Sulfuricaulis limicola</name>
    <dbReference type="NCBI Taxonomy" id="1620215"/>
    <lineage>
        <taxon>Bacteria</taxon>
        <taxon>Pseudomonadati</taxon>
        <taxon>Pseudomonadota</taxon>
        <taxon>Gammaproteobacteria</taxon>
        <taxon>Acidiferrobacterales</taxon>
        <taxon>Acidiferrobacteraceae</taxon>
        <taxon>Sulfuricaulis</taxon>
    </lineage>
</organism>
<evidence type="ECO:0000313" key="3">
    <source>
        <dbReference type="EMBL" id="BAV34113.1"/>
    </source>
</evidence>
<dbReference type="PANTHER" id="PTHR23028:SF53">
    <property type="entry name" value="ACYL_TRANSF_3 DOMAIN-CONTAINING PROTEIN"/>
    <property type="match status" value="1"/>
</dbReference>
<feature type="transmembrane region" description="Helical" evidence="1">
    <location>
        <begin position="44"/>
        <end position="66"/>
    </location>
</feature>
<dbReference type="InterPro" id="IPR050879">
    <property type="entry name" value="Acyltransferase_3"/>
</dbReference>
<keyword evidence="3" id="KW-0808">Transferase</keyword>
<keyword evidence="3" id="KW-0012">Acyltransferase</keyword>
<dbReference type="GO" id="GO:0009103">
    <property type="term" value="P:lipopolysaccharide biosynthetic process"/>
    <property type="evidence" value="ECO:0007669"/>
    <property type="project" value="TreeGrafter"/>
</dbReference>
<dbReference type="GO" id="GO:0016747">
    <property type="term" value="F:acyltransferase activity, transferring groups other than amino-acyl groups"/>
    <property type="evidence" value="ECO:0007669"/>
    <property type="project" value="InterPro"/>
</dbReference>
<feature type="domain" description="Acyltransferase 3" evidence="2">
    <location>
        <begin position="22"/>
        <end position="343"/>
    </location>
</feature>
<feature type="transmembrane region" description="Helical" evidence="1">
    <location>
        <begin position="172"/>
        <end position="191"/>
    </location>
</feature>
<dbReference type="OrthoDB" id="9767863at2"/>
<reference evidence="3 4" key="1">
    <citation type="submission" date="2015-05" db="EMBL/GenBank/DDBJ databases">
        <title>Complete genome sequence of a sulfur-oxidizing gammaproteobacterium strain HA5.</title>
        <authorList>
            <person name="Miura A."/>
            <person name="Kojima H."/>
            <person name="Fukui M."/>
        </authorList>
    </citation>
    <scope>NUCLEOTIDE SEQUENCE [LARGE SCALE GENOMIC DNA]</scope>
    <source>
        <strain evidence="3 4">HA5</strain>
    </source>
</reference>
<dbReference type="InParanoid" id="A0A1B4XH43"/>
<keyword evidence="1" id="KW-0812">Transmembrane</keyword>
<dbReference type="EMBL" id="AP014879">
    <property type="protein sequence ID" value="BAV34113.1"/>
    <property type="molecule type" value="Genomic_DNA"/>
</dbReference>
<keyword evidence="1" id="KW-1133">Transmembrane helix</keyword>
<evidence type="ECO:0000256" key="1">
    <source>
        <dbReference type="SAM" id="Phobius"/>
    </source>
</evidence>
<keyword evidence="1" id="KW-0472">Membrane</keyword>
<feature type="transmembrane region" description="Helical" evidence="1">
    <location>
        <begin position="236"/>
        <end position="255"/>
    </location>
</feature>
<gene>
    <name evidence="3" type="ORF">SCL_1815</name>
</gene>
<dbReference type="KEGG" id="slim:SCL_1815"/>
<feature type="transmembrane region" description="Helical" evidence="1">
    <location>
        <begin position="297"/>
        <end position="320"/>
    </location>
</feature>
<dbReference type="InterPro" id="IPR002656">
    <property type="entry name" value="Acyl_transf_3_dom"/>
</dbReference>
<keyword evidence="4" id="KW-1185">Reference proteome</keyword>
<feature type="transmembrane region" description="Helical" evidence="1">
    <location>
        <begin position="267"/>
        <end position="285"/>
    </location>
</feature>
<accession>A0A1B4XH43</accession>
<dbReference type="GO" id="GO:0016020">
    <property type="term" value="C:membrane"/>
    <property type="evidence" value="ECO:0007669"/>
    <property type="project" value="TreeGrafter"/>
</dbReference>
<name>A0A1B4XH43_9GAMM</name>
<dbReference type="PANTHER" id="PTHR23028">
    <property type="entry name" value="ACETYLTRANSFERASE"/>
    <property type="match status" value="1"/>
</dbReference>